<name>A0A3N4LTJ4_9PEZI</name>
<evidence type="ECO:0000313" key="1">
    <source>
        <dbReference type="EMBL" id="RPB26216.1"/>
    </source>
</evidence>
<keyword evidence="2" id="KW-1185">Reference proteome</keyword>
<proteinExistence type="predicted"/>
<dbReference type="InParanoid" id="A0A3N4LTJ4"/>
<dbReference type="STRING" id="1051890.A0A3N4LTJ4"/>
<dbReference type="AlphaFoldDB" id="A0A3N4LTJ4"/>
<dbReference type="EMBL" id="ML121535">
    <property type="protein sequence ID" value="RPB26216.1"/>
    <property type="molecule type" value="Genomic_DNA"/>
</dbReference>
<gene>
    <name evidence="1" type="ORF">L211DRAFT_781865</name>
</gene>
<dbReference type="OrthoDB" id="5275938at2759"/>
<dbReference type="InterPro" id="IPR011333">
    <property type="entry name" value="SKP1/BTB/POZ_sf"/>
</dbReference>
<evidence type="ECO:0000313" key="2">
    <source>
        <dbReference type="Proteomes" id="UP000267821"/>
    </source>
</evidence>
<feature type="non-terminal residue" evidence="1">
    <location>
        <position position="176"/>
    </location>
</feature>
<dbReference type="Gene3D" id="3.30.710.10">
    <property type="entry name" value="Potassium Channel Kv1.1, Chain A"/>
    <property type="match status" value="1"/>
</dbReference>
<sequence length="176" mass="19716">MYSNAVRDQSPRASVSSNVPTVQFDPDGDVFLVIPSEGTAHTVRFQVNSHSLCLASSVFHAMFGANATFKEGNALRNRDAGSPPIEIKLGDDDPKALAILLRIIHLQFNWVPKTLKYDQLYKVAIVCDKYDMREILGPWLYQWIPVGTRLGGEIPGDQWLFIAYVFGRQALFTELT</sequence>
<organism evidence="1 2">
    <name type="scientific">Terfezia boudieri ATCC MYA-4762</name>
    <dbReference type="NCBI Taxonomy" id="1051890"/>
    <lineage>
        <taxon>Eukaryota</taxon>
        <taxon>Fungi</taxon>
        <taxon>Dikarya</taxon>
        <taxon>Ascomycota</taxon>
        <taxon>Pezizomycotina</taxon>
        <taxon>Pezizomycetes</taxon>
        <taxon>Pezizales</taxon>
        <taxon>Pezizaceae</taxon>
        <taxon>Terfezia</taxon>
    </lineage>
</organism>
<protein>
    <submittedName>
        <fullName evidence="1">Uncharacterized protein</fullName>
    </submittedName>
</protein>
<accession>A0A3N4LTJ4</accession>
<dbReference type="Proteomes" id="UP000267821">
    <property type="component" value="Unassembled WGS sequence"/>
</dbReference>
<reference evidence="1 2" key="1">
    <citation type="journal article" date="2018" name="Nat. Ecol. Evol.">
        <title>Pezizomycetes genomes reveal the molecular basis of ectomycorrhizal truffle lifestyle.</title>
        <authorList>
            <person name="Murat C."/>
            <person name="Payen T."/>
            <person name="Noel B."/>
            <person name="Kuo A."/>
            <person name="Morin E."/>
            <person name="Chen J."/>
            <person name="Kohler A."/>
            <person name="Krizsan K."/>
            <person name="Balestrini R."/>
            <person name="Da Silva C."/>
            <person name="Montanini B."/>
            <person name="Hainaut M."/>
            <person name="Levati E."/>
            <person name="Barry K.W."/>
            <person name="Belfiori B."/>
            <person name="Cichocki N."/>
            <person name="Clum A."/>
            <person name="Dockter R.B."/>
            <person name="Fauchery L."/>
            <person name="Guy J."/>
            <person name="Iotti M."/>
            <person name="Le Tacon F."/>
            <person name="Lindquist E.A."/>
            <person name="Lipzen A."/>
            <person name="Malagnac F."/>
            <person name="Mello A."/>
            <person name="Molinier V."/>
            <person name="Miyauchi S."/>
            <person name="Poulain J."/>
            <person name="Riccioni C."/>
            <person name="Rubini A."/>
            <person name="Sitrit Y."/>
            <person name="Splivallo R."/>
            <person name="Traeger S."/>
            <person name="Wang M."/>
            <person name="Zifcakova L."/>
            <person name="Wipf D."/>
            <person name="Zambonelli A."/>
            <person name="Paolocci F."/>
            <person name="Nowrousian M."/>
            <person name="Ottonello S."/>
            <person name="Baldrian P."/>
            <person name="Spatafora J.W."/>
            <person name="Henrissat B."/>
            <person name="Nagy L.G."/>
            <person name="Aury J.M."/>
            <person name="Wincker P."/>
            <person name="Grigoriev I.V."/>
            <person name="Bonfante P."/>
            <person name="Martin F.M."/>
        </authorList>
    </citation>
    <scope>NUCLEOTIDE SEQUENCE [LARGE SCALE GENOMIC DNA]</scope>
    <source>
        <strain evidence="1 2">ATCC MYA-4762</strain>
    </source>
</reference>